<name>A0A919IX44_9ACTN</name>
<dbReference type="InterPro" id="IPR017871">
    <property type="entry name" value="ABC_transporter-like_CS"/>
</dbReference>
<comment type="subcellular location">
    <subcellularLocation>
        <location evidence="1">Cell membrane</location>
        <topology evidence="1">Peripheral membrane protein</topology>
        <orientation evidence="1">Cytoplasmic side</orientation>
    </subcellularLocation>
</comment>
<evidence type="ECO:0000256" key="7">
    <source>
        <dbReference type="ARBA" id="ARBA00023136"/>
    </source>
</evidence>
<evidence type="ECO:0000256" key="8">
    <source>
        <dbReference type="ARBA" id="ARBA00023251"/>
    </source>
</evidence>
<dbReference type="GO" id="GO:0005886">
    <property type="term" value="C:plasma membrane"/>
    <property type="evidence" value="ECO:0007669"/>
    <property type="project" value="UniProtKB-SubCell"/>
</dbReference>
<evidence type="ECO:0000256" key="2">
    <source>
        <dbReference type="ARBA" id="ARBA00022448"/>
    </source>
</evidence>
<proteinExistence type="inferred from homology"/>
<dbReference type="Pfam" id="PF00005">
    <property type="entry name" value="ABC_tran"/>
    <property type="match status" value="1"/>
</dbReference>
<keyword evidence="12" id="KW-1185">Reference proteome</keyword>
<evidence type="ECO:0000256" key="4">
    <source>
        <dbReference type="ARBA" id="ARBA00022741"/>
    </source>
</evidence>
<evidence type="ECO:0000256" key="5">
    <source>
        <dbReference type="ARBA" id="ARBA00022840"/>
    </source>
</evidence>
<reference evidence="11" key="1">
    <citation type="submission" date="2021-01" db="EMBL/GenBank/DDBJ databases">
        <title>Whole genome shotgun sequence of Actinoplanes ferrugineus NBRC 15555.</title>
        <authorList>
            <person name="Komaki H."/>
            <person name="Tamura T."/>
        </authorList>
    </citation>
    <scope>NUCLEOTIDE SEQUENCE</scope>
    <source>
        <strain evidence="11">NBRC 15555</strain>
    </source>
</reference>
<comment type="similarity">
    <text evidence="9">Belongs to the ABC transporter superfamily. Drug exporter-1 (DrugE1) (TC 3.A.1.105) family.</text>
</comment>
<evidence type="ECO:0000256" key="1">
    <source>
        <dbReference type="ARBA" id="ARBA00004413"/>
    </source>
</evidence>
<dbReference type="PANTHER" id="PTHR42711:SF19">
    <property type="entry name" value="DOXORUBICIN RESISTANCE ATP-BINDING PROTEIN DRRA"/>
    <property type="match status" value="1"/>
</dbReference>
<dbReference type="Proteomes" id="UP000598174">
    <property type="component" value="Unassembled WGS sequence"/>
</dbReference>
<dbReference type="SUPFAM" id="SSF52540">
    <property type="entry name" value="P-loop containing nucleoside triphosphate hydrolases"/>
    <property type="match status" value="1"/>
</dbReference>
<evidence type="ECO:0000256" key="6">
    <source>
        <dbReference type="ARBA" id="ARBA00022967"/>
    </source>
</evidence>
<keyword evidence="2" id="KW-0813">Transport</keyword>
<dbReference type="InterPro" id="IPR050763">
    <property type="entry name" value="ABC_transporter_ATP-binding"/>
</dbReference>
<dbReference type="InterPro" id="IPR003593">
    <property type="entry name" value="AAA+_ATPase"/>
</dbReference>
<dbReference type="InterPro" id="IPR003439">
    <property type="entry name" value="ABC_transporter-like_ATP-bd"/>
</dbReference>
<keyword evidence="5 11" id="KW-0067">ATP-binding</keyword>
<dbReference type="PANTHER" id="PTHR42711">
    <property type="entry name" value="ABC TRANSPORTER ATP-BINDING PROTEIN"/>
    <property type="match status" value="1"/>
</dbReference>
<dbReference type="GO" id="GO:0046677">
    <property type="term" value="P:response to antibiotic"/>
    <property type="evidence" value="ECO:0007669"/>
    <property type="project" value="UniProtKB-KW"/>
</dbReference>
<dbReference type="GO" id="GO:0016887">
    <property type="term" value="F:ATP hydrolysis activity"/>
    <property type="evidence" value="ECO:0007669"/>
    <property type="project" value="InterPro"/>
</dbReference>
<dbReference type="GO" id="GO:1900753">
    <property type="term" value="P:doxorubicin transport"/>
    <property type="evidence" value="ECO:0007669"/>
    <property type="project" value="InterPro"/>
</dbReference>
<keyword evidence="7" id="KW-0472">Membrane</keyword>
<dbReference type="FunFam" id="3.40.50.300:FF:000589">
    <property type="entry name" value="ABC transporter, ATP-binding subunit"/>
    <property type="match status" value="1"/>
</dbReference>
<feature type="domain" description="ABC transporter" evidence="10">
    <location>
        <begin position="16"/>
        <end position="242"/>
    </location>
</feature>
<keyword evidence="4" id="KW-0547">Nucleotide-binding</keyword>
<evidence type="ECO:0000256" key="3">
    <source>
        <dbReference type="ARBA" id="ARBA00022475"/>
    </source>
</evidence>
<dbReference type="GO" id="GO:0005524">
    <property type="term" value="F:ATP binding"/>
    <property type="evidence" value="ECO:0007669"/>
    <property type="project" value="UniProtKB-KW"/>
</dbReference>
<accession>A0A919IX44</accession>
<keyword evidence="8" id="KW-0046">Antibiotic resistance</keyword>
<dbReference type="SMART" id="SM00382">
    <property type="entry name" value="AAA"/>
    <property type="match status" value="1"/>
</dbReference>
<evidence type="ECO:0000259" key="10">
    <source>
        <dbReference type="PROSITE" id="PS50893"/>
    </source>
</evidence>
<dbReference type="InterPro" id="IPR005894">
    <property type="entry name" value="DrrA"/>
</dbReference>
<dbReference type="PROSITE" id="PS50893">
    <property type="entry name" value="ABC_TRANSPORTER_2"/>
    <property type="match status" value="1"/>
</dbReference>
<dbReference type="InterPro" id="IPR027417">
    <property type="entry name" value="P-loop_NTPase"/>
</dbReference>
<comment type="caution">
    <text evidence="11">The sequence shown here is derived from an EMBL/GenBank/DDBJ whole genome shotgun (WGS) entry which is preliminary data.</text>
</comment>
<dbReference type="PROSITE" id="PS00211">
    <property type="entry name" value="ABC_TRANSPORTER_1"/>
    <property type="match status" value="1"/>
</dbReference>
<dbReference type="AlphaFoldDB" id="A0A919IX44"/>
<gene>
    <name evidence="11" type="ORF">Afe05nite_23350</name>
</gene>
<organism evidence="11 12">
    <name type="scientific">Paractinoplanes ferrugineus</name>
    <dbReference type="NCBI Taxonomy" id="113564"/>
    <lineage>
        <taxon>Bacteria</taxon>
        <taxon>Bacillati</taxon>
        <taxon>Actinomycetota</taxon>
        <taxon>Actinomycetes</taxon>
        <taxon>Micromonosporales</taxon>
        <taxon>Micromonosporaceae</taxon>
        <taxon>Paractinoplanes</taxon>
    </lineage>
</organism>
<evidence type="ECO:0000313" key="11">
    <source>
        <dbReference type="EMBL" id="GIE10495.1"/>
    </source>
</evidence>
<dbReference type="Gene3D" id="3.40.50.300">
    <property type="entry name" value="P-loop containing nucleotide triphosphate hydrolases"/>
    <property type="match status" value="1"/>
</dbReference>
<dbReference type="EMBL" id="BOMM01000016">
    <property type="protein sequence ID" value="GIE10495.1"/>
    <property type="molecule type" value="Genomic_DNA"/>
</dbReference>
<dbReference type="NCBIfam" id="TIGR01188">
    <property type="entry name" value="drrA"/>
    <property type="match status" value="1"/>
</dbReference>
<protein>
    <submittedName>
        <fullName evidence="11">Daunorubicin resistance protein DrrA family ABC transporter ATP-binding protein</fullName>
    </submittedName>
</protein>
<sequence length="320" mass="34337">MTGRTAIVSGMRSTAIEVSGLRKAFGDKTVLDGIDLEVATGTIFSLLGPNGAGKTTTVNVLSTLLTADSGTVRVAGHDVRTDPRAARSAIGVTGQFAAVDELLTGQENLELMADLRRADHRVVAGLLARFDLTEAARTSVATYSGGMRRKLDLAMTLIGDPRIIFLDEPTTGLDPRSRRTMWDIIRELVAGGVTIFLTTQYLDEADQLADRIAVLDQGRLVAEGTSAELKRRIPGAHVRLRFAGVRELDDAARILPGATRDDDDLSLAVPGDGGTESLRDLLNQLHDHRVEAAEFSVRTPDLDDVFLALTGRPNSEVVAK</sequence>
<keyword evidence="6" id="KW-1278">Translocase</keyword>
<evidence type="ECO:0000313" key="12">
    <source>
        <dbReference type="Proteomes" id="UP000598174"/>
    </source>
</evidence>
<evidence type="ECO:0000256" key="9">
    <source>
        <dbReference type="ARBA" id="ARBA00049985"/>
    </source>
</evidence>
<keyword evidence="3" id="KW-1003">Cell membrane</keyword>
<dbReference type="GO" id="GO:0043215">
    <property type="term" value="P:daunorubicin transport"/>
    <property type="evidence" value="ECO:0007669"/>
    <property type="project" value="InterPro"/>
</dbReference>